<proteinExistence type="predicted"/>
<evidence type="ECO:0008006" key="4">
    <source>
        <dbReference type="Google" id="ProtNLM"/>
    </source>
</evidence>
<dbReference type="EMBL" id="BMXY01000001">
    <property type="protein sequence ID" value="GGZ55036.1"/>
    <property type="molecule type" value="Genomic_DNA"/>
</dbReference>
<reference evidence="3" key="1">
    <citation type="journal article" date="2019" name="Int. J. Syst. Evol. Microbiol.">
        <title>The Global Catalogue of Microorganisms (GCM) 10K type strain sequencing project: providing services to taxonomists for standard genome sequencing and annotation.</title>
        <authorList>
            <consortium name="The Broad Institute Genomics Platform"/>
            <consortium name="The Broad Institute Genome Sequencing Center for Infectious Disease"/>
            <person name="Wu L."/>
            <person name="Ma J."/>
        </authorList>
    </citation>
    <scope>NUCLEOTIDE SEQUENCE [LARGE SCALE GENOMIC DNA]</scope>
    <source>
        <strain evidence="3">KCTC 22558</strain>
    </source>
</reference>
<gene>
    <name evidence="2" type="ORF">GCM10008101_05550</name>
</gene>
<keyword evidence="3" id="KW-1185">Reference proteome</keyword>
<dbReference type="SUPFAM" id="SSF56935">
    <property type="entry name" value="Porins"/>
    <property type="match status" value="1"/>
</dbReference>
<keyword evidence="1" id="KW-0732">Signal</keyword>
<feature type="chain" id="PRO_5046888579" description="Porin" evidence="1">
    <location>
        <begin position="35"/>
        <end position="398"/>
    </location>
</feature>
<evidence type="ECO:0000313" key="3">
    <source>
        <dbReference type="Proteomes" id="UP000643403"/>
    </source>
</evidence>
<name>A0ABQ3BRB2_9GAMM</name>
<dbReference type="Proteomes" id="UP000643403">
    <property type="component" value="Unassembled WGS sequence"/>
</dbReference>
<feature type="signal peptide" evidence="1">
    <location>
        <begin position="1"/>
        <end position="34"/>
    </location>
</feature>
<evidence type="ECO:0000256" key="1">
    <source>
        <dbReference type="SAM" id="SignalP"/>
    </source>
</evidence>
<sequence>MRAPSVHSIPENAVKKVLYVALVAALGAATSAQAEVRFSGFGQFVVGQTNHEGERFAQVAADDNNYDHDLNVERDSLVAVQMDADLGERVSATAQVLASGRKDFHPELAWAYLNAKLGNGFSAKVGRQRIPFYRYSDYLDVGQAYPWVRPPVAMYNQPWSNADMVNLSHNAYLGKWYSQAQAFVGRFDGEIYGHDSGVDAKLQKVRGASWEMEYDEWLSLRAAYVVGNVTVTGTALDQVTTALNAYGQGARAERLDYSADKGSFKSLGFRIDRADWLVIGEYAEFGVDDSVLDGVDRHDWYATVGHRFGAVMPHVSYGRRDARIAGEALAGLPATSPLFGPVYASLANQQLDESFKSVGVRWDVTDKVALKADWTRYRSDIVGTADGDLLSAGVSFTF</sequence>
<comment type="caution">
    <text evidence="2">The sequence shown here is derived from an EMBL/GenBank/DDBJ whole genome shotgun (WGS) entry which is preliminary data.</text>
</comment>
<evidence type="ECO:0000313" key="2">
    <source>
        <dbReference type="EMBL" id="GGZ55036.1"/>
    </source>
</evidence>
<protein>
    <recommendedName>
        <fullName evidence="4">Porin</fullName>
    </recommendedName>
</protein>
<organism evidence="2 3">
    <name type="scientific">Cognatilysobacter xinjiangensis</name>
    <dbReference type="NCBI Taxonomy" id="546892"/>
    <lineage>
        <taxon>Bacteria</taxon>
        <taxon>Pseudomonadati</taxon>
        <taxon>Pseudomonadota</taxon>
        <taxon>Gammaproteobacteria</taxon>
        <taxon>Lysobacterales</taxon>
        <taxon>Lysobacteraceae</taxon>
        <taxon>Cognatilysobacter</taxon>
    </lineage>
</organism>
<accession>A0ABQ3BRB2</accession>